<name>A0A433X4Y1_9BACL</name>
<dbReference type="RefSeq" id="WP_127200174.1">
    <property type="nucleotide sequence ID" value="NZ_RZNX01000007.1"/>
</dbReference>
<accession>A0A433X4Y1</accession>
<dbReference type="InterPro" id="IPR037523">
    <property type="entry name" value="VOC_core"/>
</dbReference>
<evidence type="ECO:0000313" key="2">
    <source>
        <dbReference type="EMBL" id="RUT29143.1"/>
    </source>
</evidence>
<dbReference type="Proteomes" id="UP000272464">
    <property type="component" value="Unassembled WGS sequence"/>
</dbReference>
<dbReference type="Gene3D" id="3.10.180.10">
    <property type="entry name" value="2,3-Dihydroxybiphenyl 1,2-Dioxygenase, domain 1"/>
    <property type="match status" value="1"/>
</dbReference>
<dbReference type="PROSITE" id="PS51819">
    <property type="entry name" value="VOC"/>
    <property type="match status" value="1"/>
</dbReference>
<reference evidence="2 3" key="1">
    <citation type="submission" date="2018-12" db="EMBL/GenBank/DDBJ databases">
        <authorList>
            <person name="Sun L."/>
            <person name="Chen Z."/>
        </authorList>
    </citation>
    <scope>NUCLEOTIDE SEQUENCE [LARGE SCALE GENOMIC DNA]</scope>
    <source>
        <strain evidence="2 3">3-5-3</strain>
    </source>
</reference>
<comment type="caution">
    <text evidence="2">The sequence shown here is derived from an EMBL/GenBank/DDBJ whole genome shotgun (WGS) entry which is preliminary data.</text>
</comment>
<evidence type="ECO:0000313" key="3">
    <source>
        <dbReference type="Proteomes" id="UP000272464"/>
    </source>
</evidence>
<dbReference type="SUPFAM" id="SSF54593">
    <property type="entry name" value="Glyoxalase/Bleomycin resistance protein/Dihydroxybiphenyl dioxygenase"/>
    <property type="match status" value="1"/>
</dbReference>
<organism evidence="2 3">
    <name type="scientific">Paenibacillus zeisoli</name>
    <dbReference type="NCBI Taxonomy" id="2496267"/>
    <lineage>
        <taxon>Bacteria</taxon>
        <taxon>Bacillati</taxon>
        <taxon>Bacillota</taxon>
        <taxon>Bacilli</taxon>
        <taxon>Bacillales</taxon>
        <taxon>Paenibacillaceae</taxon>
        <taxon>Paenibacillus</taxon>
    </lineage>
</organism>
<keyword evidence="3" id="KW-1185">Reference proteome</keyword>
<dbReference type="AlphaFoldDB" id="A0A433X4Y1"/>
<dbReference type="InterPro" id="IPR029068">
    <property type="entry name" value="Glyas_Bleomycin-R_OHBP_Dase"/>
</dbReference>
<feature type="domain" description="VOC" evidence="1">
    <location>
        <begin position="12"/>
        <end position="128"/>
    </location>
</feature>
<protein>
    <recommendedName>
        <fullName evidence="1">VOC domain-containing protein</fullName>
    </recommendedName>
</protein>
<gene>
    <name evidence="2" type="ORF">EJP77_15615</name>
</gene>
<dbReference type="OrthoDB" id="2703022at2"/>
<evidence type="ECO:0000259" key="1">
    <source>
        <dbReference type="PROSITE" id="PS51819"/>
    </source>
</evidence>
<sequence>MFNRGTYREYVESALLELLTGSIGAIKSFYHGVLEQTVLKETEDVISLKAGESILTFTRSYYQYESPYYHFAYNIPEQKCEQALNWLKQKGVSVYSVNGQEIEHNENWNSDSIYFNDPVGNIVEFIARHDLKDEDTALFTAVDIKNISEIGLPTQDVTAISEMLRGKYDLQVYKSASPTFTPLGDEEGLIILAAVGRIWFGSDKAAKYFPVTIDISDGSMRNEFTFGDGYLIKS</sequence>
<proteinExistence type="predicted"/>
<dbReference type="EMBL" id="RZNX01000007">
    <property type="protein sequence ID" value="RUT29143.1"/>
    <property type="molecule type" value="Genomic_DNA"/>
</dbReference>